<dbReference type="EMBL" id="JACEIK010122861">
    <property type="protein sequence ID" value="MCE5167474.1"/>
    <property type="molecule type" value="Genomic_DNA"/>
</dbReference>
<name>A0ABS8Y8L3_DATST</name>
<evidence type="ECO:0000313" key="2">
    <source>
        <dbReference type="EMBL" id="MCE5167474.1"/>
    </source>
</evidence>
<dbReference type="Proteomes" id="UP000823775">
    <property type="component" value="Unassembled WGS sequence"/>
</dbReference>
<feature type="region of interest" description="Disordered" evidence="1">
    <location>
        <begin position="64"/>
        <end position="86"/>
    </location>
</feature>
<feature type="compositionally biased region" description="Basic and acidic residues" evidence="1">
    <location>
        <begin position="76"/>
        <end position="86"/>
    </location>
</feature>
<feature type="non-terminal residue" evidence="2">
    <location>
        <position position="86"/>
    </location>
</feature>
<evidence type="ECO:0000256" key="1">
    <source>
        <dbReference type="SAM" id="MobiDB-lite"/>
    </source>
</evidence>
<reference evidence="2 3" key="1">
    <citation type="journal article" date="2021" name="BMC Genomics">
        <title>Datura genome reveals duplications of psychoactive alkaloid biosynthetic genes and high mutation rate following tissue culture.</title>
        <authorList>
            <person name="Rajewski A."/>
            <person name="Carter-House D."/>
            <person name="Stajich J."/>
            <person name="Litt A."/>
        </authorList>
    </citation>
    <scope>NUCLEOTIDE SEQUENCE [LARGE SCALE GENOMIC DNA]</scope>
    <source>
        <strain evidence="2">AR-01</strain>
    </source>
</reference>
<organism evidence="2 3">
    <name type="scientific">Datura stramonium</name>
    <name type="common">Jimsonweed</name>
    <name type="synonym">Common thornapple</name>
    <dbReference type="NCBI Taxonomy" id="4076"/>
    <lineage>
        <taxon>Eukaryota</taxon>
        <taxon>Viridiplantae</taxon>
        <taxon>Streptophyta</taxon>
        <taxon>Embryophyta</taxon>
        <taxon>Tracheophyta</taxon>
        <taxon>Spermatophyta</taxon>
        <taxon>Magnoliopsida</taxon>
        <taxon>eudicotyledons</taxon>
        <taxon>Gunneridae</taxon>
        <taxon>Pentapetalae</taxon>
        <taxon>asterids</taxon>
        <taxon>lamiids</taxon>
        <taxon>Solanales</taxon>
        <taxon>Solanaceae</taxon>
        <taxon>Solanoideae</taxon>
        <taxon>Datureae</taxon>
        <taxon>Datura</taxon>
    </lineage>
</organism>
<proteinExistence type="predicted"/>
<gene>
    <name evidence="2" type="ORF">HAX54_004871</name>
</gene>
<accession>A0ABS8Y8L3</accession>
<comment type="caution">
    <text evidence="2">The sequence shown here is derived from an EMBL/GenBank/DDBJ whole genome shotgun (WGS) entry which is preliminary data.</text>
</comment>
<evidence type="ECO:0000313" key="3">
    <source>
        <dbReference type="Proteomes" id="UP000823775"/>
    </source>
</evidence>
<keyword evidence="3" id="KW-1185">Reference proteome</keyword>
<sequence length="86" mass="9565">MALVGNYEGGGFRPAKGWSRVWWWLSMIGQIRVREKICGKGERAASERLVVAVVEDLMAMRERGTATAEREEELGISEREKGLVGG</sequence>
<protein>
    <submittedName>
        <fullName evidence="2">Uncharacterized protein</fullName>
    </submittedName>
</protein>